<keyword evidence="4" id="KW-1185">Reference proteome</keyword>
<dbReference type="RefSeq" id="WP_209333888.1">
    <property type="nucleotide sequence ID" value="NZ_JAGIYY010000001.1"/>
</dbReference>
<dbReference type="InterPro" id="IPR011033">
    <property type="entry name" value="PRC_barrel-like_sf"/>
</dbReference>
<keyword evidence="1" id="KW-0732">Signal</keyword>
<evidence type="ECO:0000313" key="4">
    <source>
        <dbReference type="Proteomes" id="UP000666240"/>
    </source>
</evidence>
<organism evidence="3 4">
    <name type="scientific">Tianweitania sediminis</name>
    <dbReference type="NCBI Taxonomy" id="1502156"/>
    <lineage>
        <taxon>Bacteria</taxon>
        <taxon>Pseudomonadati</taxon>
        <taxon>Pseudomonadota</taxon>
        <taxon>Alphaproteobacteria</taxon>
        <taxon>Hyphomicrobiales</taxon>
        <taxon>Phyllobacteriaceae</taxon>
        <taxon>Tianweitania</taxon>
    </lineage>
</organism>
<gene>
    <name evidence="3" type="ORF">J5Y06_04600</name>
</gene>
<sequence>MTYFRTSLLLLLLGSTPAAAQDLPDLSSASSDAVSALKKAAENKLLIADLIGADVKEPSGRVVGTIKNLVAITGGRIVAALIKPSDSSDLLPVPFQALKVAKASETASATLPDTMKNLRNSSAVKDLSSALGSVLSDDG</sequence>
<dbReference type="Proteomes" id="UP000666240">
    <property type="component" value="Unassembled WGS sequence"/>
</dbReference>
<reference evidence="3" key="1">
    <citation type="submission" date="2021-03" db="EMBL/GenBank/DDBJ databases">
        <title>Genome sequencing and assembly of Tianweitania sediminis.</title>
        <authorList>
            <person name="Chhetri G."/>
        </authorList>
    </citation>
    <scope>NUCLEOTIDE SEQUENCE</scope>
    <source>
        <strain evidence="3">Z8</strain>
    </source>
</reference>
<evidence type="ECO:0000259" key="2">
    <source>
        <dbReference type="Pfam" id="PF05239"/>
    </source>
</evidence>
<dbReference type="Pfam" id="PF05239">
    <property type="entry name" value="PRC"/>
    <property type="match status" value="1"/>
</dbReference>
<feature type="signal peptide" evidence="1">
    <location>
        <begin position="1"/>
        <end position="20"/>
    </location>
</feature>
<protein>
    <submittedName>
        <fullName evidence="3">PRC-barrel domain-containing protein</fullName>
    </submittedName>
</protein>
<dbReference type="InterPro" id="IPR027275">
    <property type="entry name" value="PRC-brl_dom"/>
</dbReference>
<evidence type="ECO:0000313" key="3">
    <source>
        <dbReference type="EMBL" id="MBP0437936.1"/>
    </source>
</evidence>
<feature type="domain" description="PRC-barrel" evidence="2">
    <location>
        <begin position="44"/>
        <end position="98"/>
    </location>
</feature>
<dbReference type="SUPFAM" id="SSF50346">
    <property type="entry name" value="PRC-barrel domain"/>
    <property type="match status" value="1"/>
</dbReference>
<name>A0A8J7RGC7_9HYPH</name>
<comment type="caution">
    <text evidence="3">The sequence shown here is derived from an EMBL/GenBank/DDBJ whole genome shotgun (WGS) entry which is preliminary data.</text>
</comment>
<evidence type="ECO:0000256" key="1">
    <source>
        <dbReference type="SAM" id="SignalP"/>
    </source>
</evidence>
<dbReference type="EMBL" id="JAGIYY010000001">
    <property type="protein sequence ID" value="MBP0437936.1"/>
    <property type="molecule type" value="Genomic_DNA"/>
</dbReference>
<feature type="chain" id="PRO_5035203969" evidence="1">
    <location>
        <begin position="21"/>
        <end position="139"/>
    </location>
</feature>
<accession>A0A8J7RGC7</accession>
<proteinExistence type="predicted"/>
<dbReference type="AlphaFoldDB" id="A0A8J7RGC7"/>